<dbReference type="RefSeq" id="WP_126841681.1">
    <property type="nucleotide sequence ID" value="NZ_PIQH01000004.1"/>
</dbReference>
<evidence type="ECO:0000313" key="3">
    <source>
        <dbReference type="EMBL" id="RUO80620.1"/>
    </source>
</evidence>
<reference evidence="3 4" key="1">
    <citation type="journal article" date="2011" name="Front. Microbiol.">
        <title>Genomic signatures of strain selection and enhancement in Bacillus atrophaeus var. globigii, a historical biowarfare simulant.</title>
        <authorList>
            <person name="Gibbons H.S."/>
            <person name="Broomall S.M."/>
            <person name="McNew L.A."/>
            <person name="Daligault H."/>
            <person name="Chapman C."/>
            <person name="Bruce D."/>
            <person name="Karavis M."/>
            <person name="Krepps M."/>
            <person name="McGregor P.A."/>
            <person name="Hong C."/>
            <person name="Park K.H."/>
            <person name="Akmal A."/>
            <person name="Feldman A."/>
            <person name="Lin J.S."/>
            <person name="Chang W.E."/>
            <person name="Higgs B.W."/>
            <person name="Demirev P."/>
            <person name="Lindquist J."/>
            <person name="Liem A."/>
            <person name="Fochler E."/>
            <person name="Read T.D."/>
            <person name="Tapia R."/>
            <person name="Johnson S."/>
            <person name="Bishop-Lilly K.A."/>
            <person name="Detter C."/>
            <person name="Han C."/>
            <person name="Sozhamannan S."/>
            <person name="Rosenzweig C.N."/>
            <person name="Skowronski E.W."/>
        </authorList>
    </citation>
    <scope>NUCLEOTIDE SEQUENCE [LARGE SCALE GENOMIC DNA]</scope>
    <source>
        <strain evidence="3 4">CC-PW-9</strain>
    </source>
</reference>
<organism evidence="3 4">
    <name type="scientific">Idiomarina tyrosinivorans</name>
    <dbReference type="NCBI Taxonomy" id="1445662"/>
    <lineage>
        <taxon>Bacteria</taxon>
        <taxon>Pseudomonadati</taxon>
        <taxon>Pseudomonadota</taxon>
        <taxon>Gammaproteobacteria</taxon>
        <taxon>Alteromonadales</taxon>
        <taxon>Idiomarinaceae</taxon>
        <taxon>Idiomarina</taxon>
    </lineage>
</organism>
<dbReference type="AlphaFoldDB" id="A0A432ZRT4"/>
<feature type="domain" description="HDOD" evidence="2">
    <location>
        <begin position="198"/>
        <end position="386"/>
    </location>
</feature>
<name>A0A432ZRT4_9GAMM</name>
<dbReference type="PANTHER" id="PTHR33525">
    <property type="match status" value="1"/>
</dbReference>
<dbReference type="Gene3D" id="3.20.20.450">
    <property type="entry name" value="EAL domain"/>
    <property type="match status" value="1"/>
</dbReference>
<proteinExistence type="predicted"/>
<dbReference type="Proteomes" id="UP000287996">
    <property type="component" value="Unassembled WGS sequence"/>
</dbReference>
<feature type="domain" description="EAL" evidence="1">
    <location>
        <begin position="1"/>
        <end position="204"/>
    </location>
</feature>
<dbReference type="InterPro" id="IPR052340">
    <property type="entry name" value="RNase_Y/CdgJ"/>
</dbReference>
<dbReference type="InterPro" id="IPR013976">
    <property type="entry name" value="HDOD"/>
</dbReference>
<dbReference type="Pfam" id="PF08668">
    <property type="entry name" value="HDOD"/>
    <property type="match status" value="1"/>
</dbReference>
<evidence type="ECO:0000259" key="2">
    <source>
        <dbReference type="PROSITE" id="PS51833"/>
    </source>
</evidence>
<evidence type="ECO:0000259" key="1">
    <source>
        <dbReference type="PROSITE" id="PS50883"/>
    </source>
</evidence>
<accession>A0A432ZRT4</accession>
<dbReference type="SUPFAM" id="SSF141868">
    <property type="entry name" value="EAL domain-like"/>
    <property type="match status" value="1"/>
</dbReference>
<dbReference type="SUPFAM" id="SSF109604">
    <property type="entry name" value="HD-domain/PDEase-like"/>
    <property type="match status" value="1"/>
</dbReference>
<keyword evidence="4" id="KW-1185">Reference proteome</keyword>
<dbReference type="PROSITE" id="PS51833">
    <property type="entry name" value="HDOD"/>
    <property type="match status" value="1"/>
</dbReference>
<dbReference type="PROSITE" id="PS50883">
    <property type="entry name" value="EAL"/>
    <property type="match status" value="1"/>
</dbReference>
<comment type="caution">
    <text evidence="3">The sequence shown here is derived from an EMBL/GenBank/DDBJ whole genome shotgun (WGS) entry which is preliminary data.</text>
</comment>
<dbReference type="InterPro" id="IPR035919">
    <property type="entry name" value="EAL_sf"/>
</dbReference>
<evidence type="ECO:0000313" key="4">
    <source>
        <dbReference type="Proteomes" id="UP000287996"/>
    </source>
</evidence>
<dbReference type="PANTHER" id="PTHR33525:SF4">
    <property type="entry name" value="CYCLIC DI-GMP PHOSPHODIESTERASE CDGJ"/>
    <property type="match status" value="1"/>
</dbReference>
<dbReference type="InterPro" id="IPR014408">
    <property type="entry name" value="dGMP_Pdiesterase_EAL/HD-GYP"/>
</dbReference>
<dbReference type="SMART" id="SM00052">
    <property type="entry name" value="EAL"/>
    <property type="match status" value="1"/>
</dbReference>
<gene>
    <name evidence="3" type="ORF">CWI84_06055</name>
</gene>
<protein>
    <submittedName>
        <fullName evidence="3">EAL domain-containing protein</fullName>
    </submittedName>
</protein>
<dbReference type="Pfam" id="PF00563">
    <property type="entry name" value="EAL"/>
    <property type="match status" value="1"/>
</dbReference>
<dbReference type="OrthoDB" id="9804751at2"/>
<dbReference type="PIRSF" id="PIRSF003180">
    <property type="entry name" value="DiGMPpdiest_YuxH"/>
    <property type="match status" value="1"/>
</dbReference>
<dbReference type="EMBL" id="PIQH01000004">
    <property type="protein sequence ID" value="RUO80620.1"/>
    <property type="molecule type" value="Genomic_DNA"/>
</dbReference>
<dbReference type="Gene3D" id="1.10.3210.10">
    <property type="entry name" value="Hypothetical protein af1432"/>
    <property type="match status" value="1"/>
</dbReference>
<sequence>MSFYVARQPILKKDKSLFAYELLFRNGPENAFPDISLDEATQRLVEGSEFNSGIQQLTGNSLAFVNFTARSLKQRLPLLMPHDQIVVELLETITPTAAVVEAVLELKQKGYTIALDDFEYSDAWQPLIEIADIIKYDFQALGANGLKQQMDLLQGFSGVYLAEKIETHDEFTRAKEMGFSLFQGYFFARPEMVKSRTLNASQQIYTQLLSLVSQSNFSIPDVVKTVEKDTGMSFKLLRFANSAVYQRRQKVETLRQAIVFLGQKELQRFVAIIALSELGSGKPEELLKLSILRARFCEMMANDLSTAKLDPSHAFLTGLLSNLDAIMNDTIENLLARIAISEKISDALVAKKGPLAFLISLINAFERANWPVIKQACERLQRPEVEVANIYKQAADWVETLND</sequence>
<dbReference type="InterPro" id="IPR001633">
    <property type="entry name" value="EAL_dom"/>
</dbReference>